<dbReference type="PATRIC" id="fig|1872076.5.peg.532"/>
<keyword evidence="4" id="KW-0540">Nuclease</keyword>
<dbReference type="Proteomes" id="UP000094056">
    <property type="component" value="Unassembled WGS sequence"/>
</dbReference>
<dbReference type="EMBL" id="MAYW01000008">
    <property type="protein sequence ID" value="ODS34334.1"/>
    <property type="molecule type" value="Genomic_DNA"/>
</dbReference>
<dbReference type="SMART" id="SM00465">
    <property type="entry name" value="GIYc"/>
    <property type="match status" value="1"/>
</dbReference>
<dbReference type="InterPro" id="IPR035901">
    <property type="entry name" value="GIY-YIG_endonuc_sf"/>
</dbReference>
<dbReference type="CDD" id="cd10448">
    <property type="entry name" value="GIY-YIG_unchar_3"/>
    <property type="match status" value="1"/>
</dbReference>
<evidence type="ECO:0000259" key="3">
    <source>
        <dbReference type="PROSITE" id="PS50164"/>
    </source>
</evidence>
<proteinExistence type="inferred from homology"/>
<feature type="region of interest" description="Disordered" evidence="2">
    <location>
        <begin position="36"/>
        <end position="58"/>
    </location>
</feature>
<evidence type="ECO:0000313" key="4">
    <source>
        <dbReference type="EMBL" id="ODS34334.1"/>
    </source>
</evidence>
<dbReference type="InterPro" id="IPR000305">
    <property type="entry name" value="GIY-YIG_endonuc"/>
</dbReference>
<evidence type="ECO:0000313" key="5">
    <source>
        <dbReference type="Proteomes" id="UP000094056"/>
    </source>
</evidence>
<dbReference type="PROSITE" id="PS50164">
    <property type="entry name" value="GIY_YIG"/>
    <property type="match status" value="1"/>
</dbReference>
<protein>
    <submittedName>
        <fullName evidence="4">Endonuclease</fullName>
    </submittedName>
</protein>
<gene>
    <name evidence="4" type="ORF">SCARUB_00465</name>
</gene>
<comment type="similarity">
    <text evidence="1">Belongs to the UPF0213 family.</text>
</comment>
<dbReference type="SUPFAM" id="SSF82771">
    <property type="entry name" value="GIY-YIG endonuclease"/>
    <property type="match status" value="1"/>
</dbReference>
<dbReference type="PANTHER" id="PTHR34477">
    <property type="entry name" value="UPF0213 PROTEIN YHBQ"/>
    <property type="match status" value="1"/>
</dbReference>
<keyword evidence="4" id="KW-0255">Endonuclease</keyword>
<accession>A0A1E3XHF5</accession>
<dbReference type="Gene3D" id="3.40.1440.10">
    <property type="entry name" value="GIY-YIG endonuclease"/>
    <property type="match status" value="1"/>
</dbReference>
<dbReference type="PANTHER" id="PTHR34477:SF5">
    <property type="entry name" value="BSL5627 PROTEIN"/>
    <property type="match status" value="1"/>
</dbReference>
<evidence type="ECO:0000256" key="2">
    <source>
        <dbReference type="SAM" id="MobiDB-lite"/>
    </source>
</evidence>
<keyword evidence="4" id="KW-0378">Hydrolase</keyword>
<dbReference type="AlphaFoldDB" id="A0A1E3XHF5"/>
<comment type="caution">
    <text evidence="4">The sequence shown here is derived from an EMBL/GenBank/DDBJ whole genome shotgun (WGS) entry which is preliminary data.</text>
</comment>
<dbReference type="InterPro" id="IPR050190">
    <property type="entry name" value="UPF0213_domain"/>
</dbReference>
<dbReference type="GO" id="GO:0004519">
    <property type="term" value="F:endonuclease activity"/>
    <property type="evidence" value="ECO:0007669"/>
    <property type="project" value="UniProtKB-KW"/>
</dbReference>
<sequence length="165" mass="19219">MHKTRFPARRALQLRERVLTRPVWVKPLRIEKNLSDPSFPQFSGGNPEGRQAGFPPTDCGNDVVGSGKMSKQFYVYILASRRNGTLYIGVTSELLKRICQHKNKLVEGFSQKYNVNRLVYYEIHPSAESVIIREKQMKKWRRVWKLRLIEGKNPGWKDLYDDIVG</sequence>
<reference evidence="4 5" key="1">
    <citation type="submission" date="2016-07" db="EMBL/GenBank/DDBJ databases">
        <title>Draft genome of Scalindua rubra, obtained from a brine-seawater interface in the Red Sea, sheds light on salt adaptation in anammox bacteria.</title>
        <authorList>
            <person name="Speth D.R."/>
            <person name="Lagkouvardos I."/>
            <person name="Wang Y."/>
            <person name="Qian P.-Y."/>
            <person name="Dutilh B.E."/>
            <person name="Jetten M.S."/>
        </authorList>
    </citation>
    <scope>NUCLEOTIDE SEQUENCE [LARGE SCALE GENOMIC DNA]</scope>
    <source>
        <strain evidence="4">BSI-1</strain>
    </source>
</reference>
<organism evidence="4 5">
    <name type="scientific">Candidatus Scalindua rubra</name>
    <dbReference type="NCBI Taxonomy" id="1872076"/>
    <lineage>
        <taxon>Bacteria</taxon>
        <taxon>Pseudomonadati</taxon>
        <taxon>Planctomycetota</taxon>
        <taxon>Candidatus Brocadiia</taxon>
        <taxon>Candidatus Brocadiales</taxon>
        <taxon>Candidatus Scalinduaceae</taxon>
        <taxon>Candidatus Scalindua</taxon>
    </lineage>
</organism>
<feature type="domain" description="GIY-YIG" evidence="3">
    <location>
        <begin position="71"/>
        <end position="147"/>
    </location>
</feature>
<dbReference type="Pfam" id="PF01541">
    <property type="entry name" value="GIY-YIG"/>
    <property type="match status" value="1"/>
</dbReference>
<name>A0A1E3XHF5_9BACT</name>
<evidence type="ECO:0000256" key="1">
    <source>
        <dbReference type="ARBA" id="ARBA00007435"/>
    </source>
</evidence>